<evidence type="ECO:0000256" key="2">
    <source>
        <dbReference type="ARBA" id="ARBA00000751"/>
    </source>
</evidence>
<comment type="catalytic activity">
    <reaction evidence="1">
        <text>5-amino-6-(5-phospho-D-ribosylamino)uracil + H2O = 5,6-diaminouracil + D-ribose 5-phosphate</text>
        <dbReference type="Rhea" id="RHEA:55020"/>
        <dbReference type="ChEBI" id="CHEBI:15377"/>
        <dbReference type="ChEBI" id="CHEBI:46252"/>
        <dbReference type="ChEBI" id="CHEBI:58453"/>
        <dbReference type="ChEBI" id="CHEBI:78346"/>
    </reaction>
</comment>
<accession>A0AAE6G231</accession>
<reference evidence="4 5" key="1">
    <citation type="journal article" date="2019" name="Science">
        <title>Social genes are selection hotspots in kin groups of a soil microbe.</title>
        <authorList>
            <person name="Wielgoss S."/>
            <person name="Wolfensberger R."/>
            <person name="Sun L."/>
            <person name="Fiegna F."/>
            <person name="Velicer G.J."/>
        </authorList>
    </citation>
    <scope>NUCLEOTIDE SEQUENCE [LARGE SCALE GENOMIC DNA]</scope>
    <source>
        <strain evidence="4 5">MC3.5.9c15</strain>
    </source>
</reference>
<dbReference type="InterPro" id="IPR012816">
    <property type="entry name" value="NADAR"/>
</dbReference>
<sequence length="78" mass="8619">MSGTPFQLRSTSRAVLAKFETHADAREELLSTHDEQLIEKTTDEHYWGCGSAGTGKNRLGQLLMEVRSLLRECAQPGG</sequence>
<organism evidence="4 5">
    <name type="scientific">Myxococcus xanthus</name>
    <dbReference type="NCBI Taxonomy" id="34"/>
    <lineage>
        <taxon>Bacteria</taxon>
        <taxon>Pseudomonadati</taxon>
        <taxon>Myxococcota</taxon>
        <taxon>Myxococcia</taxon>
        <taxon>Myxococcales</taxon>
        <taxon>Cystobacterineae</taxon>
        <taxon>Myxococcaceae</taxon>
        <taxon>Myxococcus</taxon>
    </lineage>
</organism>
<proteinExistence type="predicted"/>
<dbReference type="Proteomes" id="UP000320179">
    <property type="component" value="Chromosome"/>
</dbReference>
<dbReference type="AlphaFoldDB" id="A0AAE6G231"/>
<evidence type="ECO:0000313" key="5">
    <source>
        <dbReference type="Proteomes" id="UP000320179"/>
    </source>
</evidence>
<evidence type="ECO:0000256" key="1">
    <source>
        <dbReference type="ARBA" id="ARBA00000022"/>
    </source>
</evidence>
<comment type="catalytic activity">
    <reaction evidence="2">
        <text>2,5-diamino-6-hydroxy-4-(5-phosphoribosylamino)-pyrimidine + H2O = 2,5,6-triamino-4-hydroxypyrimidine + D-ribose 5-phosphate</text>
        <dbReference type="Rhea" id="RHEA:23436"/>
        <dbReference type="ChEBI" id="CHEBI:15377"/>
        <dbReference type="ChEBI" id="CHEBI:58614"/>
        <dbReference type="ChEBI" id="CHEBI:78346"/>
        <dbReference type="ChEBI" id="CHEBI:137796"/>
    </reaction>
</comment>
<dbReference type="SUPFAM" id="SSF143990">
    <property type="entry name" value="YbiA-like"/>
    <property type="match status" value="1"/>
</dbReference>
<evidence type="ECO:0000313" key="4">
    <source>
        <dbReference type="EMBL" id="QDE69484.1"/>
    </source>
</evidence>
<feature type="domain" description="NADAR" evidence="3">
    <location>
        <begin position="12"/>
        <end position="71"/>
    </location>
</feature>
<dbReference type="RefSeq" id="WP_201799734.1">
    <property type="nucleotide sequence ID" value="NZ_CP017169.1"/>
</dbReference>
<dbReference type="CDD" id="cd15457">
    <property type="entry name" value="NADAR"/>
    <property type="match status" value="1"/>
</dbReference>
<dbReference type="Pfam" id="PF08719">
    <property type="entry name" value="NADAR"/>
    <property type="match status" value="1"/>
</dbReference>
<protein>
    <recommendedName>
        <fullName evidence="3">NADAR domain-containing protein</fullName>
    </recommendedName>
</protein>
<dbReference type="EMBL" id="CP017174">
    <property type="protein sequence ID" value="QDE69484.1"/>
    <property type="molecule type" value="Genomic_DNA"/>
</dbReference>
<dbReference type="InterPro" id="IPR037238">
    <property type="entry name" value="YbiA-like_sf"/>
</dbReference>
<name>A0AAE6G231_MYXXA</name>
<gene>
    <name evidence="4" type="ORF">BHS09_22265</name>
</gene>
<evidence type="ECO:0000259" key="3">
    <source>
        <dbReference type="Pfam" id="PF08719"/>
    </source>
</evidence>
<dbReference type="Gene3D" id="1.10.357.40">
    <property type="entry name" value="YbiA-like"/>
    <property type="match status" value="1"/>
</dbReference>